<dbReference type="InterPro" id="IPR038695">
    <property type="entry name" value="Saro_0823-like_sf"/>
</dbReference>
<organism evidence="2 3">
    <name type="scientific">Hyalangium minutum</name>
    <dbReference type="NCBI Taxonomy" id="394096"/>
    <lineage>
        <taxon>Bacteria</taxon>
        <taxon>Pseudomonadati</taxon>
        <taxon>Myxococcota</taxon>
        <taxon>Myxococcia</taxon>
        <taxon>Myxococcales</taxon>
        <taxon>Cystobacterineae</taxon>
        <taxon>Archangiaceae</taxon>
        <taxon>Hyalangium</taxon>
    </lineage>
</organism>
<feature type="region of interest" description="Disordered" evidence="1">
    <location>
        <begin position="104"/>
        <end position="127"/>
    </location>
</feature>
<dbReference type="AlphaFoldDB" id="A0A085VYX4"/>
<protein>
    <recommendedName>
        <fullName evidence="4">DUF192 domain-containing protein</fullName>
    </recommendedName>
</protein>
<accession>A0A085VYX4</accession>
<comment type="caution">
    <text evidence="2">The sequence shown here is derived from an EMBL/GenBank/DDBJ whole genome shotgun (WGS) entry which is preliminary data.</text>
</comment>
<name>A0A085VYX4_9BACT</name>
<dbReference type="PANTHER" id="PTHR37953">
    <property type="entry name" value="UPF0127 PROTEIN MJ1496"/>
    <property type="match status" value="1"/>
</dbReference>
<proteinExistence type="predicted"/>
<dbReference type="STRING" id="394096.DB31_4819"/>
<sequence>MRWKVNNVTRGRLLADRAERATSFADRFMGLMGRRSLDFGEGMHIAPCNSIHTFFMRIPIDVAFLDREGLIVKQIPAMPPWRMSSVYFKAHSVLELPAGTLAASETQEGDRLSFEPVAQPGQQASSG</sequence>
<dbReference type="InterPro" id="IPR003795">
    <property type="entry name" value="DUF192"/>
</dbReference>
<dbReference type="EMBL" id="JMCB01000029">
    <property type="protein sequence ID" value="KFE60637.1"/>
    <property type="molecule type" value="Genomic_DNA"/>
</dbReference>
<dbReference type="OrthoDB" id="9813379at2"/>
<dbReference type="Gene3D" id="2.60.120.1140">
    <property type="entry name" value="Protein of unknown function DUF192"/>
    <property type="match status" value="1"/>
</dbReference>
<dbReference type="Proteomes" id="UP000028725">
    <property type="component" value="Unassembled WGS sequence"/>
</dbReference>
<gene>
    <name evidence="2" type="ORF">DB31_4819</name>
</gene>
<evidence type="ECO:0000313" key="2">
    <source>
        <dbReference type="EMBL" id="KFE60637.1"/>
    </source>
</evidence>
<keyword evidence="3" id="KW-1185">Reference proteome</keyword>
<evidence type="ECO:0008006" key="4">
    <source>
        <dbReference type="Google" id="ProtNLM"/>
    </source>
</evidence>
<dbReference type="Pfam" id="PF02643">
    <property type="entry name" value="DUF192"/>
    <property type="match status" value="1"/>
</dbReference>
<dbReference type="RefSeq" id="WP_044198951.1">
    <property type="nucleotide sequence ID" value="NZ_JMCB01000029.1"/>
</dbReference>
<evidence type="ECO:0000313" key="3">
    <source>
        <dbReference type="Proteomes" id="UP000028725"/>
    </source>
</evidence>
<dbReference type="PANTHER" id="PTHR37953:SF1">
    <property type="entry name" value="UPF0127 PROTEIN MJ1496"/>
    <property type="match status" value="1"/>
</dbReference>
<reference evidence="2 3" key="1">
    <citation type="submission" date="2014-04" db="EMBL/GenBank/DDBJ databases">
        <title>Genome assembly of Hyalangium minutum DSM 14724.</title>
        <authorList>
            <person name="Sharma G."/>
            <person name="Subramanian S."/>
        </authorList>
    </citation>
    <scope>NUCLEOTIDE SEQUENCE [LARGE SCALE GENOMIC DNA]</scope>
    <source>
        <strain evidence="2 3">DSM 14724</strain>
    </source>
</reference>
<evidence type="ECO:0000256" key="1">
    <source>
        <dbReference type="SAM" id="MobiDB-lite"/>
    </source>
</evidence>
<dbReference type="PATRIC" id="fig|394096.3.peg.8548"/>